<feature type="compositionally biased region" description="Gly residues" evidence="1">
    <location>
        <begin position="401"/>
        <end position="411"/>
    </location>
</feature>
<sequence>MPVHASSAPSLQPPSVAADDSDIDITGQRILVSSSSFSTSSLNDSFSSVAEGAGAGETAVRRRSSNISFEKHGSVVFAELCSMIEDDDGDSLSDDDSLDGIPTAAEAPEDDPATSDQQEQGCLLVDFGSRSSFRSTNRDRRASDASLRLEDIDEAADAAAGSAAIEAPSSRRGSRRSFSSVAHSSLGSRSARSSRSFNILGRIEDEILERGVRDGKIVVVAAIEDCDRDHDHDHEDQGNPQDEQEASSSSHHHSHNSSLFGRWGSSSVASLRSSGGGGRGRRRISFNRPQQQQQQGHSSSSNNNNNNNNASQALSFSSDTAPPSSFCRASFRDGLRGALRDLAALTSSPGANTAIDNDDDDDREETEEEEEEEDADIARVVLEEVRLRFKSKAPGPLQTPLGGGQGQGGRL</sequence>
<feature type="compositionally biased region" description="Low complexity" evidence="1">
    <location>
        <begin position="256"/>
        <end position="273"/>
    </location>
</feature>
<organism evidence="2">
    <name type="scientific">Odontella aurita</name>
    <dbReference type="NCBI Taxonomy" id="265563"/>
    <lineage>
        <taxon>Eukaryota</taxon>
        <taxon>Sar</taxon>
        <taxon>Stramenopiles</taxon>
        <taxon>Ochrophyta</taxon>
        <taxon>Bacillariophyta</taxon>
        <taxon>Mediophyceae</taxon>
        <taxon>Biddulphiophycidae</taxon>
        <taxon>Eupodiscales</taxon>
        <taxon>Odontellaceae</taxon>
        <taxon>Odontella</taxon>
    </lineage>
</organism>
<feature type="region of interest" description="Disordered" evidence="1">
    <location>
        <begin position="86"/>
        <end position="121"/>
    </location>
</feature>
<feature type="compositionally biased region" description="Basic and acidic residues" evidence="1">
    <location>
        <begin position="227"/>
        <end position="237"/>
    </location>
</feature>
<feature type="region of interest" description="Disordered" evidence="1">
    <location>
        <begin position="36"/>
        <end position="65"/>
    </location>
</feature>
<feature type="region of interest" description="Disordered" evidence="1">
    <location>
        <begin position="1"/>
        <end position="22"/>
    </location>
</feature>
<feature type="region of interest" description="Disordered" evidence="1">
    <location>
        <begin position="156"/>
        <end position="195"/>
    </location>
</feature>
<evidence type="ECO:0000256" key="1">
    <source>
        <dbReference type="SAM" id="MobiDB-lite"/>
    </source>
</evidence>
<gene>
    <name evidence="2" type="ORF">OAUR00152_LOCUS29394</name>
</gene>
<feature type="region of interest" description="Disordered" evidence="1">
    <location>
        <begin position="344"/>
        <end position="375"/>
    </location>
</feature>
<dbReference type="EMBL" id="HBKQ01042647">
    <property type="protein sequence ID" value="CAE2266854.1"/>
    <property type="molecule type" value="Transcribed_RNA"/>
</dbReference>
<feature type="compositionally biased region" description="Low complexity" evidence="1">
    <location>
        <begin position="286"/>
        <end position="318"/>
    </location>
</feature>
<protein>
    <submittedName>
        <fullName evidence="2">Uncharacterized protein</fullName>
    </submittedName>
</protein>
<feature type="compositionally biased region" description="Acidic residues" evidence="1">
    <location>
        <begin position="86"/>
        <end position="98"/>
    </location>
</feature>
<feature type="compositionally biased region" description="Low complexity" evidence="1">
    <location>
        <begin position="157"/>
        <end position="195"/>
    </location>
</feature>
<feature type="region of interest" description="Disordered" evidence="1">
    <location>
        <begin position="391"/>
        <end position="411"/>
    </location>
</feature>
<dbReference type="AlphaFoldDB" id="A0A7S4N5V1"/>
<feature type="compositionally biased region" description="Low complexity" evidence="1">
    <location>
        <begin position="344"/>
        <end position="355"/>
    </location>
</feature>
<proteinExistence type="predicted"/>
<accession>A0A7S4N5V1</accession>
<feature type="region of interest" description="Disordered" evidence="1">
    <location>
        <begin position="227"/>
        <end position="323"/>
    </location>
</feature>
<feature type="compositionally biased region" description="Acidic residues" evidence="1">
    <location>
        <begin position="356"/>
        <end position="375"/>
    </location>
</feature>
<feature type="compositionally biased region" description="Low complexity" evidence="1">
    <location>
        <begin position="36"/>
        <end position="52"/>
    </location>
</feature>
<name>A0A7S4N5V1_9STRA</name>
<evidence type="ECO:0000313" key="2">
    <source>
        <dbReference type="EMBL" id="CAE2266854.1"/>
    </source>
</evidence>
<reference evidence="2" key="1">
    <citation type="submission" date="2021-01" db="EMBL/GenBank/DDBJ databases">
        <authorList>
            <person name="Corre E."/>
            <person name="Pelletier E."/>
            <person name="Niang G."/>
            <person name="Scheremetjew M."/>
            <person name="Finn R."/>
            <person name="Kale V."/>
            <person name="Holt S."/>
            <person name="Cochrane G."/>
            <person name="Meng A."/>
            <person name="Brown T."/>
            <person name="Cohen L."/>
        </authorList>
    </citation>
    <scope>NUCLEOTIDE SEQUENCE</scope>
    <source>
        <strain evidence="2">Isolate 1302-5</strain>
    </source>
</reference>